<dbReference type="Pfam" id="PF03070">
    <property type="entry name" value="TENA_THI-4"/>
    <property type="match status" value="1"/>
</dbReference>
<comment type="caution">
    <text evidence="2">The sequence shown here is derived from an EMBL/GenBank/DDBJ whole genome shotgun (WGS) entry which is preliminary data.</text>
</comment>
<dbReference type="Proteomes" id="UP001055167">
    <property type="component" value="Unassembled WGS sequence"/>
</dbReference>
<dbReference type="PANTHER" id="PTHR43198">
    <property type="entry name" value="BIFUNCTIONAL TH2 PROTEIN"/>
    <property type="match status" value="1"/>
</dbReference>
<name>A0ABQ4QTI2_9HYPH</name>
<dbReference type="EMBL" id="BPQH01000003">
    <property type="protein sequence ID" value="GJD48631.1"/>
    <property type="molecule type" value="Genomic_DNA"/>
</dbReference>
<evidence type="ECO:0000259" key="1">
    <source>
        <dbReference type="Pfam" id="PF03070"/>
    </source>
</evidence>
<accession>A0ABQ4QTI2</accession>
<reference evidence="2" key="2">
    <citation type="submission" date="2021-08" db="EMBL/GenBank/DDBJ databases">
        <authorList>
            <person name="Tani A."/>
            <person name="Ola A."/>
            <person name="Ogura Y."/>
            <person name="Katsura K."/>
            <person name="Hayashi T."/>
        </authorList>
    </citation>
    <scope>NUCLEOTIDE SEQUENCE</scope>
    <source>
        <strain evidence="2">KCTC 52305</strain>
    </source>
</reference>
<feature type="domain" description="Thiaminase-2/PQQC" evidence="1">
    <location>
        <begin position="23"/>
        <end position="213"/>
    </location>
</feature>
<keyword evidence="3" id="KW-1185">Reference proteome</keyword>
<dbReference type="Gene3D" id="1.20.910.10">
    <property type="entry name" value="Heme oxygenase-like"/>
    <property type="match status" value="1"/>
</dbReference>
<dbReference type="InterPro" id="IPR016084">
    <property type="entry name" value="Haem_Oase-like_multi-hlx"/>
</dbReference>
<dbReference type="CDD" id="cd19365">
    <property type="entry name" value="TenA_C-like"/>
    <property type="match status" value="1"/>
</dbReference>
<organism evidence="2 3">
    <name type="scientific">Methylobacterium crusticola</name>
    <dbReference type="NCBI Taxonomy" id="1697972"/>
    <lineage>
        <taxon>Bacteria</taxon>
        <taxon>Pseudomonadati</taxon>
        <taxon>Pseudomonadota</taxon>
        <taxon>Alphaproteobacteria</taxon>
        <taxon>Hyphomicrobiales</taxon>
        <taxon>Methylobacteriaceae</taxon>
        <taxon>Methylobacterium</taxon>
    </lineage>
</organism>
<protein>
    <submittedName>
        <fullName evidence="2">Aminopyrimidine aminohydrolase</fullName>
    </submittedName>
</protein>
<evidence type="ECO:0000313" key="2">
    <source>
        <dbReference type="EMBL" id="GJD48631.1"/>
    </source>
</evidence>
<evidence type="ECO:0000313" key="3">
    <source>
        <dbReference type="Proteomes" id="UP001055167"/>
    </source>
</evidence>
<reference evidence="2" key="1">
    <citation type="journal article" date="2021" name="Front. Microbiol.">
        <title>Comprehensive Comparative Genomics and Phenotyping of Methylobacterium Species.</title>
        <authorList>
            <person name="Alessa O."/>
            <person name="Ogura Y."/>
            <person name="Fujitani Y."/>
            <person name="Takami H."/>
            <person name="Hayashi T."/>
            <person name="Sahin N."/>
            <person name="Tani A."/>
        </authorList>
    </citation>
    <scope>NUCLEOTIDE SEQUENCE</scope>
    <source>
        <strain evidence="2">KCTC 52305</strain>
    </source>
</reference>
<dbReference type="SUPFAM" id="SSF48613">
    <property type="entry name" value="Heme oxygenase-like"/>
    <property type="match status" value="1"/>
</dbReference>
<dbReference type="InterPro" id="IPR004305">
    <property type="entry name" value="Thiaminase-2/PQQC"/>
</dbReference>
<sequence length="220" mass="24220">MLFSTDAWTRNAPLYEAARTLAFNRELADGTLALPVFRHYMIQDAHYLVGFAQALALAAAKSDRPGHVVQFAAAAAAAIEVERTLHTDFFRRFGLSADAVAATPPTPAAHHYVCFLLASGFREPLAVHLAAMLPCFWIYREIGRDIHGRAGPDNPYRAWIDTYAGEEFSRAVDAMIAVTDAAAAEAGEAERALMHASFTRAAQLEWMFWDSAHRDAAWPV</sequence>
<proteinExistence type="predicted"/>
<dbReference type="InterPro" id="IPR050967">
    <property type="entry name" value="Thiamine_Salvage_TenA"/>
</dbReference>
<gene>
    <name evidence="2" type="primary">tenA</name>
    <name evidence="2" type="ORF">OPKNFCMD_1354</name>
</gene>
<dbReference type="PANTHER" id="PTHR43198:SF2">
    <property type="entry name" value="SI:CH1073-67J19.1-RELATED"/>
    <property type="match status" value="1"/>
</dbReference>